<dbReference type="HOGENOM" id="CLU_040653_1_0_1"/>
<feature type="region of interest" description="Disordered" evidence="1">
    <location>
        <begin position="268"/>
        <end position="372"/>
    </location>
</feature>
<dbReference type="AlphaFoldDB" id="F6WKL0"/>
<dbReference type="CDD" id="cd06718">
    <property type="entry name" value="PDZ_Par6-like"/>
    <property type="match status" value="1"/>
</dbReference>
<dbReference type="SMART" id="SM00228">
    <property type="entry name" value="PDZ"/>
    <property type="match status" value="1"/>
</dbReference>
<dbReference type="Ensembl" id="ENSCINT00000008202.3">
    <property type="protein sequence ID" value="ENSCINP00000008202.3"/>
    <property type="gene ID" value="ENSCING00000003983.3"/>
</dbReference>
<dbReference type="GO" id="GO:0016324">
    <property type="term" value="C:apical plasma membrane"/>
    <property type="evidence" value="ECO:0000318"/>
    <property type="project" value="GO_Central"/>
</dbReference>
<dbReference type="GeneTree" id="ENSGT00950000183211"/>
<dbReference type="PANTHER" id="PTHR14102">
    <property type="entry name" value="PAR-6-RELATED"/>
    <property type="match status" value="1"/>
</dbReference>
<dbReference type="GO" id="GO:0060341">
    <property type="term" value="P:regulation of cellular localization"/>
    <property type="evidence" value="ECO:0000318"/>
    <property type="project" value="GO_Central"/>
</dbReference>
<dbReference type="OrthoDB" id="5868434at2759"/>
<feature type="compositionally biased region" description="Basic residues" evidence="1">
    <location>
        <begin position="348"/>
        <end position="364"/>
    </location>
</feature>
<dbReference type="FunFam" id="2.30.42.10:FF:000030">
    <property type="entry name" value="Partitioning defective 6 homolog beta"/>
    <property type="match status" value="1"/>
</dbReference>
<dbReference type="STRING" id="7719.ENSCINP00000008202"/>
<evidence type="ECO:0000313" key="5">
    <source>
        <dbReference type="Proteomes" id="UP000008144"/>
    </source>
</evidence>
<reference evidence="4" key="3">
    <citation type="submission" date="2025-08" db="UniProtKB">
        <authorList>
            <consortium name="Ensembl"/>
        </authorList>
    </citation>
    <scope>IDENTIFICATION</scope>
</reference>
<dbReference type="InterPro" id="IPR000270">
    <property type="entry name" value="PB1_dom"/>
</dbReference>
<dbReference type="Pfam" id="PF00595">
    <property type="entry name" value="PDZ"/>
    <property type="match status" value="1"/>
</dbReference>
<dbReference type="Gene3D" id="2.30.42.10">
    <property type="match status" value="1"/>
</dbReference>
<sequence length="372" mass="41478">MDKLSLGSRGSSPIHGGGLLQVKSKYQAEFRRFPIDLERDGFEDLFHRLESLHHLTHLQFVITYTDPQHGDLLPINNDENFAKAKKSCYNSLMRVYVHRKDNLNVMNGFGQSTVRRRKGKKTIPKISFPEDFRPVSAIIDVDILPETLRRVRLHNHGINKPLGFFIRDGVSLRMSDNGLEKVPGIFISRLVQGGLAEMTGLLAVNDEVLEVNGIEVGGKSLDQVTDMMVANSSNLIITVKPASMKNTMGSTRSRSHERLGIHQMAAQVFESEEDEDTDVVKDLSEKGRASDRSTKSSDFPRPPKRSPNPSPQLNRSGEVISVSRSNPTHLPPSPKASPARHNNGDSGRRHKHGKDSLRAKRTHHSSNPNVSI</sequence>
<dbReference type="InterPro" id="IPR001478">
    <property type="entry name" value="PDZ"/>
</dbReference>
<evidence type="ECO:0000256" key="1">
    <source>
        <dbReference type="SAM" id="MobiDB-lite"/>
    </source>
</evidence>
<dbReference type="PROSITE" id="PS51745">
    <property type="entry name" value="PB1"/>
    <property type="match status" value="1"/>
</dbReference>
<feature type="compositionally biased region" description="Basic and acidic residues" evidence="1">
    <location>
        <begin position="278"/>
        <end position="295"/>
    </location>
</feature>
<dbReference type="RefSeq" id="XP_026690591.1">
    <property type="nucleotide sequence ID" value="XM_026834790.1"/>
</dbReference>
<dbReference type="GO" id="GO:0007163">
    <property type="term" value="P:establishment or maintenance of cell polarity"/>
    <property type="evidence" value="ECO:0000318"/>
    <property type="project" value="GO_Central"/>
</dbReference>
<dbReference type="InterPro" id="IPR036034">
    <property type="entry name" value="PDZ_sf"/>
</dbReference>
<protein>
    <submittedName>
        <fullName evidence="4">Partitioning defective protein 6</fullName>
    </submittedName>
</protein>
<feature type="domain" description="PDZ" evidence="2">
    <location>
        <begin position="150"/>
        <end position="243"/>
    </location>
</feature>
<dbReference type="GO" id="GO:0005634">
    <property type="term" value="C:nucleus"/>
    <property type="evidence" value="ECO:0000318"/>
    <property type="project" value="GO_Central"/>
</dbReference>
<reference evidence="4" key="4">
    <citation type="submission" date="2025-09" db="UniProtKB">
        <authorList>
            <consortium name="Ensembl"/>
        </authorList>
    </citation>
    <scope>IDENTIFICATION</scope>
</reference>
<dbReference type="GO" id="GO:0005938">
    <property type="term" value="C:cell cortex"/>
    <property type="evidence" value="ECO:0000318"/>
    <property type="project" value="GO_Central"/>
</dbReference>
<dbReference type="GeneID" id="100175009"/>
<dbReference type="SMART" id="SM00666">
    <property type="entry name" value="PB1"/>
    <property type="match status" value="1"/>
</dbReference>
<feature type="domain" description="PB1" evidence="3">
    <location>
        <begin position="19"/>
        <end position="108"/>
    </location>
</feature>
<dbReference type="GO" id="GO:0007098">
    <property type="term" value="P:centrosome cycle"/>
    <property type="evidence" value="ECO:0000318"/>
    <property type="project" value="GO_Central"/>
</dbReference>
<dbReference type="PANTHER" id="PTHR14102:SF11">
    <property type="entry name" value="LD29223P"/>
    <property type="match status" value="1"/>
</dbReference>
<accession>F6WKL0</accession>
<dbReference type="Gene3D" id="3.10.20.90">
    <property type="entry name" value="Phosphatidylinositol 3-kinase Catalytic Subunit, Chain A, domain 1"/>
    <property type="match status" value="1"/>
</dbReference>
<keyword evidence="5" id="KW-1185">Reference proteome</keyword>
<dbReference type="Proteomes" id="UP000008144">
    <property type="component" value="Chromosome 6"/>
</dbReference>
<dbReference type="InterPro" id="IPR051741">
    <property type="entry name" value="PAR6_homolog"/>
</dbReference>
<dbReference type="FunCoup" id="F6WKL0">
    <property type="interactions" value="44"/>
</dbReference>
<name>F6WKL0_CIOIN</name>
<evidence type="ECO:0000313" key="4">
    <source>
        <dbReference type="Ensembl" id="ENSCINP00000008202.3"/>
    </source>
</evidence>
<accession>A0A1W5BBQ8</accession>
<reference evidence="4" key="2">
    <citation type="journal article" date="2008" name="Genome Biol.">
        <title>Improved genome assembly and evidence-based global gene model set for the chordate Ciona intestinalis: new insight into intron and operon populations.</title>
        <authorList>
            <person name="Satou Y."/>
            <person name="Mineta K."/>
            <person name="Ogasawara M."/>
            <person name="Sasakura Y."/>
            <person name="Shoguchi E."/>
            <person name="Ueno K."/>
            <person name="Yamada L."/>
            <person name="Matsumoto J."/>
            <person name="Wasserscheid J."/>
            <person name="Dewar K."/>
            <person name="Wiley G.B."/>
            <person name="Macmil S.L."/>
            <person name="Roe B.A."/>
            <person name="Zeller R.W."/>
            <person name="Hastings K.E."/>
            <person name="Lemaire P."/>
            <person name="Lindquist E."/>
            <person name="Endo T."/>
            <person name="Hotta K."/>
            <person name="Inaba K."/>
        </authorList>
    </citation>
    <scope>NUCLEOTIDE SEQUENCE [LARGE SCALE GENOMIC DNA]</scope>
    <source>
        <strain evidence="4">wild type</strain>
    </source>
</reference>
<dbReference type="Pfam" id="PF00564">
    <property type="entry name" value="PB1"/>
    <property type="match status" value="1"/>
</dbReference>
<dbReference type="SUPFAM" id="SSF54277">
    <property type="entry name" value="CAD &amp; PB1 domains"/>
    <property type="match status" value="1"/>
</dbReference>
<proteinExistence type="predicted"/>
<dbReference type="KEGG" id="cin:100175009"/>
<gene>
    <name evidence="4" type="primary">LOC100175009</name>
</gene>
<organism evidence="4 5">
    <name type="scientific">Ciona intestinalis</name>
    <name type="common">Transparent sea squirt</name>
    <name type="synonym">Ascidia intestinalis</name>
    <dbReference type="NCBI Taxonomy" id="7719"/>
    <lineage>
        <taxon>Eukaryota</taxon>
        <taxon>Metazoa</taxon>
        <taxon>Chordata</taxon>
        <taxon>Tunicata</taxon>
        <taxon>Ascidiacea</taxon>
        <taxon>Phlebobranchia</taxon>
        <taxon>Cionidae</taxon>
        <taxon>Ciona</taxon>
    </lineage>
</organism>
<reference evidence="5" key="1">
    <citation type="journal article" date="2002" name="Science">
        <title>The draft genome of Ciona intestinalis: insights into chordate and vertebrate origins.</title>
        <authorList>
            <person name="Dehal P."/>
            <person name="Satou Y."/>
            <person name="Campbell R.K."/>
            <person name="Chapman J."/>
            <person name="Degnan B."/>
            <person name="De Tomaso A."/>
            <person name="Davidson B."/>
            <person name="Di Gregorio A."/>
            <person name="Gelpke M."/>
            <person name="Goodstein D.M."/>
            <person name="Harafuji N."/>
            <person name="Hastings K.E."/>
            <person name="Ho I."/>
            <person name="Hotta K."/>
            <person name="Huang W."/>
            <person name="Kawashima T."/>
            <person name="Lemaire P."/>
            <person name="Martinez D."/>
            <person name="Meinertzhagen I.A."/>
            <person name="Necula S."/>
            <person name="Nonaka M."/>
            <person name="Putnam N."/>
            <person name="Rash S."/>
            <person name="Saiga H."/>
            <person name="Satake M."/>
            <person name="Terry A."/>
            <person name="Yamada L."/>
            <person name="Wang H.G."/>
            <person name="Awazu S."/>
            <person name="Azumi K."/>
            <person name="Boore J."/>
            <person name="Branno M."/>
            <person name="Chin-Bow S."/>
            <person name="DeSantis R."/>
            <person name="Doyle S."/>
            <person name="Francino P."/>
            <person name="Keys D.N."/>
            <person name="Haga S."/>
            <person name="Hayashi H."/>
            <person name="Hino K."/>
            <person name="Imai K.S."/>
            <person name="Inaba K."/>
            <person name="Kano S."/>
            <person name="Kobayashi K."/>
            <person name="Kobayashi M."/>
            <person name="Lee B.I."/>
            <person name="Makabe K.W."/>
            <person name="Manohar C."/>
            <person name="Matassi G."/>
            <person name="Medina M."/>
            <person name="Mochizuki Y."/>
            <person name="Mount S."/>
            <person name="Morishita T."/>
            <person name="Miura S."/>
            <person name="Nakayama A."/>
            <person name="Nishizaka S."/>
            <person name="Nomoto H."/>
            <person name="Ohta F."/>
            <person name="Oishi K."/>
            <person name="Rigoutsos I."/>
            <person name="Sano M."/>
            <person name="Sasaki A."/>
            <person name="Sasakura Y."/>
            <person name="Shoguchi E."/>
            <person name="Shin-i T."/>
            <person name="Spagnuolo A."/>
            <person name="Stainier D."/>
            <person name="Suzuki M.M."/>
            <person name="Tassy O."/>
            <person name="Takatori N."/>
            <person name="Tokuoka M."/>
            <person name="Yagi K."/>
            <person name="Yoshizaki F."/>
            <person name="Wada S."/>
            <person name="Zhang C."/>
            <person name="Hyatt P.D."/>
            <person name="Larimer F."/>
            <person name="Detter C."/>
            <person name="Doggett N."/>
            <person name="Glavina T."/>
            <person name="Hawkins T."/>
            <person name="Richardson P."/>
            <person name="Lucas S."/>
            <person name="Kohara Y."/>
            <person name="Levine M."/>
            <person name="Satoh N."/>
            <person name="Rokhsar D.S."/>
        </authorList>
    </citation>
    <scope>NUCLEOTIDE SEQUENCE [LARGE SCALE GENOMIC DNA]</scope>
</reference>
<dbReference type="PROSITE" id="PS50106">
    <property type="entry name" value="PDZ"/>
    <property type="match status" value="1"/>
</dbReference>
<evidence type="ECO:0000259" key="2">
    <source>
        <dbReference type="PROSITE" id="PS50106"/>
    </source>
</evidence>
<evidence type="ECO:0000259" key="3">
    <source>
        <dbReference type="PROSITE" id="PS51745"/>
    </source>
</evidence>
<dbReference type="EMBL" id="EAAA01002281">
    <property type="status" value="NOT_ANNOTATED_CDS"/>
    <property type="molecule type" value="Genomic_DNA"/>
</dbReference>
<dbReference type="SUPFAM" id="SSF50156">
    <property type="entry name" value="PDZ domain-like"/>
    <property type="match status" value="1"/>
</dbReference>
<dbReference type="InParanoid" id="F6WKL0"/>
<dbReference type="InterPro" id="IPR053793">
    <property type="entry name" value="PB1-like"/>
</dbReference>